<dbReference type="Pfam" id="PF13177">
    <property type="entry name" value="DNA_pol3_delta2"/>
    <property type="match status" value="1"/>
</dbReference>
<keyword evidence="6" id="KW-0239">DNA-directed DNA polymerase</keyword>
<dbReference type="Gene3D" id="3.40.50.300">
    <property type="entry name" value="P-loop containing nucleotide triphosphate hydrolases"/>
    <property type="match status" value="1"/>
</dbReference>
<comment type="caution">
    <text evidence="9">The sequence shown here is derived from an EMBL/GenBank/DDBJ whole genome shotgun (WGS) entry which is preliminary data.</text>
</comment>
<evidence type="ECO:0000256" key="6">
    <source>
        <dbReference type="ARBA" id="ARBA00022932"/>
    </source>
</evidence>
<evidence type="ECO:0000256" key="3">
    <source>
        <dbReference type="ARBA" id="ARBA00022679"/>
    </source>
</evidence>
<protein>
    <recommendedName>
        <fullName evidence="2">DNA polymerase III subunit delta'</fullName>
        <ecNumber evidence="1">2.7.7.7</ecNumber>
    </recommendedName>
</protein>
<evidence type="ECO:0000256" key="1">
    <source>
        <dbReference type="ARBA" id="ARBA00012417"/>
    </source>
</evidence>
<evidence type="ECO:0000256" key="5">
    <source>
        <dbReference type="ARBA" id="ARBA00022705"/>
    </source>
</evidence>
<dbReference type="Proteomes" id="UP001620597">
    <property type="component" value="Unassembled WGS sequence"/>
</dbReference>
<dbReference type="RefSeq" id="WP_416205408.1">
    <property type="nucleotide sequence ID" value="NZ_JBBKTX010000006.1"/>
</dbReference>
<evidence type="ECO:0000313" key="10">
    <source>
        <dbReference type="Proteomes" id="UP001620597"/>
    </source>
</evidence>
<dbReference type="Pfam" id="PF09115">
    <property type="entry name" value="DNApol3-delta_C"/>
    <property type="match status" value="1"/>
</dbReference>
<evidence type="ECO:0000259" key="8">
    <source>
        <dbReference type="Pfam" id="PF09115"/>
    </source>
</evidence>
<dbReference type="EMBL" id="JBBKTX010000006">
    <property type="protein sequence ID" value="MFK4752075.1"/>
    <property type="molecule type" value="Genomic_DNA"/>
</dbReference>
<gene>
    <name evidence="9" type="primary">holB</name>
    <name evidence="9" type="ORF">WG929_06610</name>
</gene>
<dbReference type="GO" id="GO:0003887">
    <property type="term" value="F:DNA-directed DNA polymerase activity"/>
    <property type="evidence" value="ECO:0007669"/>
    <property type="project" value="UniProtKB-EC"/>
</dbReference>
<keyword evidence="5" id="KW-0235">DNA replication</keyword>
<keyword evidence="10" id="KW-1185">Reference proteome</keyword>
<name>A0ABW8NGJ0_9GAMM</name>
<keyword evidence="4 9" id="KW-0548">Nucleotidyltransferase</keyword>
<dbReference type="InterPro" id="IPR004622">
    <property type="entry name" value="DNA_pol_HolB"/>
</dbReference>
<evidence type="ECO:0000256" key="2">
    <source>
        <dbReference type="ARBA" id="ARBA00014363"/>
    </source>
</evidence>
<dbReference type="NCBIfam" id="TIGR00678">
    <property type="entry name" value="holB"/>
    <property type="match status" value="1"/>
</dbReference>
<dbReference type="Gene3D" id="1.20.272.10">
    <property type="match status" value="1"/>
</dbReference>
<sequence length="339" mass="38114">MSDSHWTHVYPWQSRLWNDLIKRHQQQGLPHALMFTGVRGIGKHALALQTARWLLCSRRIEQQAGVACGECHSCRLWQAGNHPDFMECKPEDGSRQIRIDGIRKLNEFLMQTPQISACQVVNLHPVEVLNGNAANALLKTLEGPPGESFLLLETERLGSVMPTIRSRCQRLALATPPHQQAIDWMLANGCDPAAAAQALRMNQMAPIAALRWVQQQRHEQHQTWLQQLQQWSNGALPLDAMVTIWKNDELADVLAWLGQLTADLMRAHMGADTTQLLEPEVLGCFDAATLQPAKLVALHDRINKALGQLQSGASFFNRQLLLESLMIEWQTLVTEPGRH</sequence>
<dbReference type="SUPFAM" id="SSF52540">
    <property type="entry name" value="P-loop containing nucleoside triphosphate hydrolases"/>
    <property type="match status" value="1"/>
</dbReference>
<reference evidence="9 10" key="1">
    <citation type="submission" date="2024-03" db="EMBL/GenBank/DDBJ databases">
        <title>High-quality draft genome sequence of Oceanobacter sp. wDCs-4.</title>
        <authorList>
            <person name="Dong C."/>
        </authorList>
    </citation>
    <scope>NUCLEOTIDE SEQUENCE [LARGE SCALE GENOMIC DNA]</scope>
    <source>
        <strain evidence="10">wDCs-4</strain>
    </source>
</reference>
<dbReference type="InterPro" id="IPR027417">
    <property type="entry name" value="P-loop_NTPase"/>
</dbReference>
<organism evidence="9 10">
    <name type="scientific">Oceanobacter antarcticus</name>
    <dbReference type="NCBI Taxonomy" id="3133425"/>
    <lineage>
        <taxon>Bacteria</taxon>
        <taxon>Pseudomonadati</taxon>
        <taxon>Pseudomonadota</taxon>
        <taxon>Gammaproteobacteria</taxon>
        <taxon>Oceanospirillales</taxon>
        <taxon>Oceanospirillaceae</taxon>
        <taxon>Oceanobacter</taxon>
    </lineage>
</organism>
<dbReference type="PANTHER" id="PTHR11669:SF8">
    <property type="entry name" value="DNA POLYMERASE III SUBUNIT DELTA"/>
    <property type="match status" value="1"/>
</dbReference>
<dbReference type="InterPro" id="IPR015199">
    <property type="entry name" value="DNA_pol_III_delta_C"/>
</dbReference>
<accession>A0ABW8NGJ0</accession>
<comment type="catalytic activity">
    <reaction evidence="7">
        <text>DNA(n) + a 2'-deoxyribonucleoside 5'-triphosphate = DNA(n+1) + diphosphate</text>
        <dbReference type="Rhea" id="RHEA:22508"/>
        <dbReference type="Rhea" id="RHEA-COMP:17339"/>
        <dbReference type="Rhea" id="RHEA-COMP:17340"/>
        <dbReference type="ChEBI" id="CHEBI:33019"/>
        <dbReference type="ChEBI" id="CHEBI:61560"/>
        <dbReference type="ChEBI" id="CHEBI:173112"/>
        <dbReference type="EC" id="2.7.7.7"/>
    </reaction>
</comment>
<dbReference type="InterPro" id="IPR050238">
    <property type="entry name" value="DNA_Rep/Repair_Clamp_Loader"/>
</dbReference>
<evidence type="ECO:0000313" key="9">
    <source>
        <dbReference type="EMBL" id="MFK4752075.1"/>
    </source>
</evidence>
<dbReference type="EC" id="2.7.7.7" evidence="1"/>
<evidence type="ECO:0000256" key="7">
    <source>
        <dbReference type="ARBA" id="ARBA00049244"/>
    </source>
</evidence>
<keyword evidence="3 9" id="KW-0808">Transferase</keyword>
<dbReference type="PANTHER" id="PTHR11669">
    <property type="entry name" value="REPLICATION FACTOR C / DNA POLYMERASE III GAMMA-TAU SUBUNIT"/>
    <property type="match status" value="1"/>
</dbReference>
<proteinExistence type="predicted"/>
<feature type="domain" description="DNA polymerase III delta subunit C-terminal" evidence="8">
    <location>
        <begin position="216"/>
        <end position="330"/>
    </location>
</feature>
<evidence type="ECO:0000256" key="4">
    <source>
        <dbReference type="ARBA" id="ARBA00022695"/>
    </source>
</evidence>